<dbReference type="EMBL" id="VWSF01000004">
    <property type="protein sequence ID" value="KAA5547915.1"/>
    <property type="molecule type" value="Genomic_DNA"/>
</dbReference>
<name>A0A5M6DR74_9BACT</name>
<gene>
    <name evidence="1" type="ORF">F0145_08230</name>
</gene>
<comment type="caution">
    <text evidence="1">The sequence shown here is derived from an EMBL/GenBank/DDBJ whole genome shotgun (WGS) entry which is preliminary data.</text>
</comment>
<dbReference type="PANTHER" id="PTHR35145">
    <property type="entry name" value="CYTOPLASMIC PROTEIN-RELATED"/>
    <property type="match status" value="1"/>
</dbReference>
<protein>
    <submittedName>
        <fullName evidence="1">MmcQ/YjbR family DNA-binding protein</fullName>
    </submittedName>
</protein>
<evidence type="ECO:0000313" key="2">
    <source>
        <dbReference type="Proteomes" id="UP000323426"/>
    </source>
</evidence>
<reference evidence="1 2" key="1">
    <citation type="submission" date="2019-09" db="EMBL/GenBank/DDBJ databases">
        <title>Genome sequence and assembly of Adhaeribacter sp.</title>
        <authorList>
            <person name="Chhetri G."/>
        </authorList>
    </citation>
    <scope>NUCLEOTIDE SEQUENCE [LARGE SCALE GENOMIC DNA]</scope>
    <source>
        <strain evidence="1 2">DK36</strain>
    </source>
</reference>
<dbReference type="InterPro" id="IPR038056">
    <property type="entry name" value="YjbR-like_sf"/>
</dbReference>
<proteinExistence type="predicted"/>
<dbReference type="Proteomes" id="UP000323426">
    <property type="component" value="Unassembled WGS sequence"/>
</dbReference>
<keyword evidence="2" id="KW-1185">Reference proteome</keyword>
<sequence length="126" mass="14586">MHIEEFREYCLAKPGVTEETPFGVDTLVFKVGGRIFALTNINTFESINLKCDPEVAVQLREQYEAVQPGYHMDKKHWNTIRVHNNIPDLVLKQWIDQSYYLVYAKLTRAQKLAITLHDEPPLDTPA</sequence>
<dbReference type="PANTHER" id="PTHR35145:SF1">
    <property type="entry name" value="CYTOPLASMIC PROTEIN"/>
    <property type="match status" value="1"/>
</dbReference>
<keyword evidence="1" id="KW-0238">DNA-binding</keyword>
<evidence type="ECO:0000313" key="1">
    <source>
        <dbReference type="EMBL" id="KAA5547915.1"/>
    </source>
</evidence>
<dbReference type="GO" id="GO:0003677">
    <property type="term" value="F:DNA binding"/>
    <property type="evidence" value="ECO:0007669"/>
    <property type="project" value="UniProtKB-KW"/>
</dbReference>
<accession>A0A5M6DR74</accession>
<dbReference type="Pfam" id="PF04237">
    <property type="entry name" value="YjbR"/>
    <property type="match status" value="1"/>
</dbReference>
<dbReference type="InterPro" id="IPR007351">
    <property type="entry name" value="YjbR"/>
</dbReference>
<dbReference type="RefSeq" id="WP_150087832.1">
    <property type="nucleotide sequence ID" value="NZ_VWSF01000004.1"/>
</dbReference>
<dbReference type="AlphaFoldDB" id="A0A5M6DR74"/>
<dbReference type="SUPFAM" id="SSF142906">
    <property type="entry name" value="YjbR-like"/>
    <property type="match status" value="1"/>
</dbReference>
<organism evidence="1 2">
    <name type="scientific">Adhaeribacter rhizoryzae</name>
    <dbReference type="NCBI Taxonomy" id="2607907"/>
    <lineage>
        <taxon>Bacteria</taxon>
        <taxon>Pseudomonadati</taxon>
        <taxon>Bacteroidota</taxon>
        <taxon>Cytophagia</taxon>
        <taxon>Cytophagales</taxon>
        <taxon>Hymenobacteraceae</taxon>
        <taxon>Adhaeribacter</taxon>
    </lineage>
</organism>
<dbReference type="InterPro" id="IPR058532">
    <property type="entry name" value="YjbR/MT2646/Rv2570-like"/>
</dbReference>
<dbReference type="Gene3D" id="3.90.1150.30">
    <property type="match status" value="1"/>
</dbReference>